<dbReference type="OrthoDB" id="78296at2759"/>
<evidence type="ECO:0000256" key="5">
    <source>
        <dbReference type="ARBA" id="ARBA00023136"/>
    </source>
</evidence>
<feature type="transmembrane region" description="Helical" evidence="7">
    <location>
        <begin position="378"/>
        <end position="397"/>
    </location>
</feature>
<evidence type="ECO:0000256" key="1">
    <source>
        <dbReference type="ARBA" id="ARBA00004141"/>
    </source>
</evidence>
<name>A0A1E3NNP7_9ASCO</name>
<evidence type="ECO:0000256" key="7">
    <source>
        <dbReference type="SAM" id="Phobius"/>
    </source>
</evidence>
<sequence length="559" mass="63098">MPSENTPLVGPDVPRQRPFVDDDLVDPISPYVVREGSEIHGGGRADEMMMPRLHRSKTFSETLNPDPSMSLPVSVNNPLNLGRRLSVFPGNNFDELYKRVDSLKLMRPFRLIGHVMRLVDWENYRLSDEEIGKLKKRQVKDFYSTQNDLIDRYEDIDMLLDTGIQLQMIQNYADNTSTDSSFNNTESDGDDDEVDVEDQTLLPQKNDCLTVPISSKKMKKKFSADTEISETSKSTRKKRHILPSAVPGNIDLEGAKILGSPHQSSSAIVQYAIYFNFFLNVVLLAGKIVVVYLSDSLSLVASLVDSALDFLSTLIIFIANKYAIKASSKFPVGRKQLEPIGVLIFSVIIILSFSQVLIECLKQLLASGADKETVTLTKTAIVIMVGTISTKFIGYELCKNINNSSVQALVEDAKTDIVFNVFSLIFPAIGVFLDIWWFDPLGATLLCCYVIVQWWMITFEHIDHLSGSNAPKEDYQQVLYMIVRFTDEIAKVKNYRLYHMGDQVNAEVDIVLQNPEMSLKDCHDLGESLQYAIETLPYVNRCFVHIDYKVRNYVGHLNG</sequence>
<dbReference type="PANTHER" id="PTHR43840:SF4">
    <property type="entry name" value="CDF DIVALENT METAL CATION TRANSPORTER (EUROFUNG)"/>
    <property type="match status" value="1"/>
</dbReference>
<dbReference type="Gene3D" id="1.20.1510.10">
    <property type="entry name" value="Cation efflux protein transmembrane domain"/>
    <property type="match status" value="1"/>
</dbReference>
<feature type="domain" description="Cation efflux protein transmembrane" evidence="8">
    <location>
        <begin position="276"/>
        <end position="463"/>
    </location>
</feature>
<dbReference type="InterPro" id="IPR036837">
    <property type="entry name" value="Cation_efflux_CTD_sf"/>
</dbReference>
<evidence type="ECO:0000256" key="2">
    <source>
        <dbReference type="ARBA" id="ARBA00022448"/>
    </source>
</evidence>
<evidence type="ECO:0000256" key="3">
    <source>
        <dbReference type="ARBA" id="ARBA00022692"/>
    </source>
</evidence>
<protein>
    <recommendedName>
        <fullName evidence="8">Cation efflux protein transmembrane domain-containing protein</fullName>
    </recommendedName>
</protein>
<reference evidence="9 10" key="1">
    <citation type="journal article" date="2016" name="Proc. Natl. Acad. Sci. U.S.A.">
        <title>Comparative genomics of biotechnologically important yeasts.</title>
        <authorList>
            <person name="Riley R."/>
            <person name="Haridas S."/>
            <person name="Wolfe K.H."/>
            <person name="Lopes M.R."/>
            <person name="Hittinger C.T."/>
            <person name="Goeker M."/>
            <person name="Salamov A.A."/>
            <person name="Wisecaver J.H."/>
            <person name="Long T.M."/>
            <person name="Calvey C.H."/>
            <person name="Aerts A.L."/>
            <person name="Barry K.W."/>
            <person name="Choi C."/>
            <person name="Clum A."/>
            <person name="Coughlan A.Y."/>
            <person name="Deshpande S."/>
            <person name="Douglass A.P."/>
            <person name="Hanson S.J."/>
            <person name="Klenk H.-P."/>
            <person name="LaButti K.M."/>
            <person name="Lapidus A."/>
            <person name="Lindquist E.A."/>
            <person name="Lipzen A.M."/>
            <person name="Meier-Kolthoff J.P."/>
            <person name="Ohm R.A."/>
            <person name="Otillar R.P."/>
            <person name="Pangilinan J.L."/>
            <person name="Peng Y."/>
            <person name="Rokas A."/>
            <person name="Rosa C.A."/>
            <person name="Scheuner C."/>
            <person name="Sibirny A.A."/>
            <person name="Slot J.C."/>
            <person name="Stielow J.B."/>
            <person name="Sun H."/>
            <person name="Kurtzman C.P."/>
            <person name="Blackwell M."/>
            <person name="Grigoriev I.V."/>
            <person name="Jeffries T.W."/>
        </authorList>
    </citation>
    <scope>NUCLEOTIDE SEQUENCE [LARGE SCALE GENOMIC DNA]</scope>
    <source>
        <strain evidence="9 10">NRRL Y-2026</strain>
    </source>
</reference>
<dbReference type="InterPro" id="IPR058533">
    <property type="entry name" value="Cation_efflux_TM"/>
</dbReference>
<dbReference type="InterPro" id="IPR050291">
    <property type="entry name" value="CDF_Transporter"/>
</dbReference>
<dbReference type="SUPFAM" id="SSF160240">
    <property type="entry name" value="Cation efflux protein cytoplasmic domain-like"/>
    <property type="match status" value="1"/>
</dbReference>
<dbReference type="SUPFAM" id="SSF161111">
    <property type="entry name" value="Cation efflux protein transmembrane domain-like"/>
    <property type="match status" value="1"/>
</dbReference>
<dbReference type="GO" id="GO:0098771">
    <property type="term" value="P:inorganic ion homeostasis"/>
    <property type="evidence" value="ECO:0007669"/>
    <property type="project" value="UniProtKB-ARBA"/>
</dbReference>
<organism evidence="9 10">
    <name type="scientific">Pichia membranifaciens NRRL Y-2026</name>
    <dbReference type="NCBI Taxonomy" id="763406"/>
    <lineage>
        <taxon>Eukaryota</taxon>
        <taxon>Fungi</taxon>
        <taxon>Dikarya</taxon>
        <taxon>Ascomycota</taxon>
        <taxon>Saccharomycotina</taxon>
        <taxon>Pichiomycetes</taxon>
        <taxon>Pichiales</taxon>
        <taxon>Pichiaceae</taxon>
        <taxon>Pichia</taxon>
    </lineage>
</organism>
<dbReference type="GO" id="GO:0008324">
    <property type="term" value="F:monoatomic cation transmembrane transporter activity"/>
    <property type="evidence" value="ECO:0007669"/>
    <property type="project" value="InterPro"/>
</dbReference>
<dbReference type="InterPro" id="IPR002524">
    <property type="entry name" value="Cation_efflux"/>
</dbReference>
<dbReference type="STRING" id="763406.A0A1E3NNP7"/>
<dbReference type="NCBIfam" id="TIGR01297">
    <property type="entry name" value="CDF"/>
    <property type="match status" value="1"/>
</dbReference>
<keyword evidence="4 7" id="KW-1133">Transmembrane helix</keyword>
<dbReference type="Proteomes" id="UP000094455">
    <property type="component" value="Unassembled WGS sequence"/>
</dbReference>
<dbReference type="PANTHER" id="PTHR43840">
    <property type="entry name" value="MITOCHONDRIAL METAL TRANSPORTER 1-RELATED"/>
    <property type="match status" value="1"/>
</dbReference>
<evidence type="ECO:0000256" key="6">
    <source>
        <dbReference type="SAM" id="MobiDB-lite"/>
    </source>
</evidence>
<feature type="transmembrane region" description="Helical" evidence="7">
    <location>
        <begin position="271"/>
        <end position="293"/>
    </location>
</feature>
<keyword evidence="3 7" id="KW-0812">Transmembrane</keyword>
<evidence type="ECO:0000259" key="8">
    <source>
        <dbReference type="Pfam" id="PF01545"/>
    </source>
</evidence>
<dbReference type="EMBL" id="KV454002">
    <property type="protein sequence ID" value="ODQ47720.1"/>
    <property type="molecule type" value="Genomic_DNA"/>
</dbReference>
<keyword evidence="2" id="KW-0813">Transport</keyword>
<evidence type="ECO:0000313" key="10">
    <source>
        <dbReference type="Proteomes" id="UP000094455"/>
    </source>
</evidence>
<dbReference type="GO" id="GO:0016020">
    <property type="term" value="C:membrane"/>
    <property type="evidence" value="ECO:0007669"/>
    <property type="project" value="UniProtKB-SubCell"/>
</dbReference>
<dbReference type="Gene3D" id="3.30.70.1350">
    <property type="entry name" value="Cation efflux protein, cytoplasmic domain"/>
    <property type="match status" value="1"/>
</dbReference>
<dbReference type="AlphaFoldDB" id="A0A1E3NNP7"/>
<feature type="transmembrane region" description="Helical" evidence="7">
    <location>
        <begin position="340"/>
        <end position="358"/>
    </location>
</feature>
<proteinExistence type="predicted"/>
<evidence type="ECO:0000313" key="9">
    <source>
        <dbReference type="EMBL" id="ODQ47720.1"/>
    </source>
</evidence>
<keyword evidence="10" id="KW-1185">Reference proteome</keyword>
<gene>
    <name evidence="9" type="ORF">PICMEDRAFT_15634</name>
</gene>
<feature type="transmembrane region" description="Helical" evidence="7">
    <location>
        <begin position="299"/>
        <end position="319"/>
    </location>
</feature>
<accession>A0A1E3NNP7</accession>
<dbReference type="FunFam" id="1.20.1510.10:FF:000005">
    <property type="entry name" value="Putative Cation diffusion facilitator 1"/>
    <property type="match status" value="1"/>
</dbReference>
<feature type="region of interest" description="Disordered" evidence="6">
    <location>
        <begin position="1"/>
        <end position="20"/>
    </location>
</feature>
<keyword evidence="5 7" id="KW-0472">Membrane</keyword>
<comment type="subcellular location">
    <subcellularLocation>
        <location evidence="1">Membrane</location>
        <topology evidence="1">Multi-pass membrane protein</topology>
    </subcellularLocation>
</comment>
<dbReference type="GO" id="GO:0030003">
    <property type="term" value="P:intracellular monoatomic cation homeostasis"/>
    <property type="evidence" value="ECO:0007669"/>
    <property type="project" value="UniProtKB-ARBA"/>
</dbReference>
<evidence type="ECO:0000256" key="4">
    <source>
        <dbReference type="ARBA" id="ARBA00022989"/>
    </source>
</evidence>
<dbReference type="RefSeq" id="XP_019018833.1">
    <property type="nucleotide sequence ID" value="XM_019160899.1"/>
</dbReference>
<dbReference type="InterPro" id="IPR027469">
    <property type="entry name" value="Cation_efflux_TMD_sf"/>
</dbReference>
<feature type="transmembrane region" description="Helical" evidence="7">
    <location>
        <begin position="417"/>
        <end position="437"/>
    </location>
</feature>
<dbReference type="GeneID" id="30177586"/>
<dbReference type="Pfam" id="PF01545">
    <property type="entry name" value="Cation_efflux"/>
    <property type="match status" value="1"/>
</dbReference>